<feature type="compositionally biased region" description="Polar residues" evidence="1">
    <location>
        <begin position="47"/>
        <end position="69"/>
    </location>
</feature>
<dbReference type="EMBL" id="PECH01000003">
    <property type="protein sequence ID" value="TDZ86343.1"/>
    <property type="molecule type" value="Genomic_DNA"/>
</dbReference>
<organism evidence="3 4">
    <name type="scientific">Mycobacteroides salmoniphilum</name>
    <dbReference type="NCBI Taxonomy" id="404941"/>
    <lineage>
        <taxon>Bacteria</taxon>
        <taxon>Bacillati</taxon>
        <taxon>Actinomycetota</taxon>
        <taxon>Actinomycetes</taxon>
        <taxon>Mycobacteriales</taxon>
        <taxon>Mycobacteriaceae</taxon>
        <taxon>Mycobacteroides</taxon>
    </lineage>
</organism>
<keyword evidence="2" id="KW-0732">Signal</keyword>
<evidence type="ECO:0000313" key="4">
    <source>
        <dbReference type="Proteomes" id="UP000295117"/>
    </source>
</evidence>
<proteinExistence type="predicted"/>
<comment type="caution">
    <text evidence="3">The sequence shown here is derived from an EMBL/GenBank/DDBJ whole genome shotgun (WGS) entry which is preliminary data.</text>
</comment>
<reference evidence="3 4" key="1">
    <citation type="journal article" date="2019" name="Sci. Rep.">
        <title>Extended insight into the Mycobacterium chelonae-abscessus complex through whole genome sequencing of Mycobacterium salmoniphilum outbreak and Mycobacterium salmoniphilum-like strains.</title>
        <authorList>
            <person name="Behra P.R.K."/>
            <person name="Das S."/>
            <person name="Pettersson B.M.F."/>
            <person name="Shirreff L."/>
            <person name="DuCote T."/>
            <person name="Jacobsson K.G."/>
            <person name="Ennis D.G."/>
            <person name="Kirsebom L.A."/>
        </authorList>
    </citation>
    <scope>NUCLEOTIDE SEQUENCE [LARGE SCALE GENOMIC DNA]</scope>
    <source>
        <strain evidence="3 4">DE 4585</strain>
    </source>
</reference>
<sequence precursor="true">MTNKTITRMLTASAGTTLTLAFALAVPATADPLAPGPLPNPWPVNGSQFPDPTTQGNGQPVPNAPSQQPGGAMPADTPRVNAIGGARISASVPQGLGDGLGPKLIQTEQRTSVTLPNFARNGIFVPVRNGGTAILHLPAEIALKPADWREDGSAFYPGVDNDFVVKPVAGGVDITAFRTNLIGPTSYAIGVRLPDNARLLDRGDVIEIKAPSAQGPEETVGVFSKAVATDTKGVNPSVTTYVAPGSQHQVNIITDLGPADPFALPVNITMHYRPTM</sequence>
<gene>
    <name evidence="3" type="ORF">DE4585_00596</name>
</gene>
<feature type="signal peptide" evidence="2">
    <location>
        <begin position="1"/>
        <end position="30"/>
    </location>
</feature>
<evidence type="ECO:0000256" key="2">
    <source>
        <dbReference type="SAM" id="SignalP"/>
    </source>
</evidence>
<accession>A0A4R8S7R5</accession>
<feature type="region of interest" description="Disordered" evidence="1">
    <location>
        <begin position="36"/>
        <end position="79"/>
    </location>
</feature>
<evidence type="ECO:0000256" key="1">
    <source>
        <dbReference type="SAM" id="MobiDB-lite"/>
    </source>
</evidence>
<feature type="chain" id="PRO_5020344948" evidence="2">
    <location>
        <begin position="31"/>
        <end position="276"/>
    </location>
</feature>
<evidence type="ECO:0000313" key="3">
    <source>
        <dbReference type="EMBL" id="TDZ86343.1"/>
    </source>
</evidence>
<name>A0A4R8S7R5_9MYCO</name>
<dbReference type="AlphaFoldDB" id="A0A4R8S7R5"/>
<dbReference type="Proteomes" id="UP000295117">
    <property type="component" value="Unassembled WGS sequence"/>
</dbReference>
<dbReference type="RefSeq" id="WP_134069752.1">
    <property type="nucleotide sequence ID" value="NZ_PECH01000003.1"/>
</dbReference>
<protein>
    <submittedName>
        <fullName evidence="3">Uncharacterized protein</fullName>
    </submittedName>
</protein>